<protein>
    <recommendedName>
        <fullName evidence="5">HMG box domain-containing protein</fullName>
    </recommendedName>
</protein>
<comment type="caution">
    <text evidence="6">The sequence shown here is derived from an EMBL/GenBank/DDBJ whole genome shotgun (WGS) entry which is preliminary data.</text>
</comment>
<dbReference type="EMBL" id="JAAAXW010000281">
    <property type="protein sequence ID" value="KAF9538824.1"/>
    <property type="molecule type" value="Genomic_DNA"/>
</dbReference>
<accession>A0A9P6EZF7</accession>
<keyword evidence="7" id="KW-1185">Reference proteome</keyword>
<proteinExistence type="predicted"/>
<feature type="compositionally biased region" description="Polar residues" evidence="4">
    <location>
        <begin position="157"/>
        <end position="168"/>
    </location>
</feature>
<dbReference type="SMART" id="SM00398">
    <property type="entry name" value="HMG"/>
    <property type="match status" value="1"/>
</dbReference>
<feature type="domain" description="HMG box" evidence="5">
    <location>
        <begin position="264"/>
        <end position="332"/>
    </location>
</feature>
<evidence type="ECO:0000313" key="6">
    <source>
        <dbReference type="EMBL" id="KAF9538824.1"/>
    </source>
</evidence>
<dbReference type="Gene3D" id="1.10.30.10">
    <property type="entry name" value="High mobility group box domain"/>
    <property type="match status" value="1"/>
</dbReference>
<evidence type="ECO:0000256" key="4">
    <source>
        <dbReference type="SAM" id="MobiDB-lite"/>
    </source>
</evidence>
<organism evidence="6 7">
    <name type="scientific">Mortierella hygrophila</name>
    <dbReference type="NCBI Taxonomy" id="979708"/>
    <lineage>
        <taxon>Eukaryota</taxon>
        <taxon>Fungi</taxon>
        <taxon>Fungi incertae sedis</taxon>
        <taxon>Mucoromycota</taxon>
        <taxon>Mortierellomycotina</taxon>
        <taxon>Mortierellomycetes</taxon>
        <taxon>Mortierellales</taxon>
        <taxon>Mortierellaceae</taxon>
        <taxon>Mortierella</taxon>
    </lineage>
</organism>
<dbReference type="GO" id="GO:0030154">
    <property type="term" value="P:cell differentiation"/>
    <property type="evidence" value="ECO:0007669"/>
    <property type="project" value="TreeGrafter"/>
</dbReference>
<dbReference type="PANTHER" id="PTHR10270">
    <property type="entry name" value="SOX TRANSCRIPTION FACTOR"/>
    <property type="match status" value="1"/>
</dbReference>
<keyword evidence="1 3" id="KW-0238">DNA-binding</keyword>
<dbReference type="GO" id="GO:0001228">
    <property type="term" value="F:DNA-binding transcription activator activity, RNA polymerase II-specific"/>
    <property type="evidence" value="ECO:0007669"/>
    <property type="project" value="TreeGrafter"/>
</dbReference>
<dbReference type="InterPro" id="IPR009071">
    <property type="entry name" value="HMG_box_dom"/>
</dbReference>
<dbReference type="InterPro" id="IPR050140">
    <property type="entry name" value="SRY-related_HMG-box_TF-like"/>
</dbReference>
<feature type="region of interest" description="Disordered" evidence="4">
    <location>
        <begin position="136"/>
        <end position="188"/>
    </location>
</feature>
<name>A0A9P6EZF7_9FUNG</name>
<feature type="compositionally biased region" description="Polar residues" evidence="4">
    <location>
        <begin position="421"/>
        <end position="431"/>
    </location>
</feature>
<feature type="compositionally biased region" description="Basic and acidic residues" evidence="4">
    <location>
        <begin position="173"/>
        <end position="187"/>
    </location>
</feature>
<sequence length="648" mass="72383">MTPLPQTYSQTPTFNWHNADTPIKIEKELVINDGLLERCIEDRCLRAPFVGQVEGHPLGLQDDDDESSSCFSSQYLPREVFETSSFATLLSNPPLYSEEQQDAGFGNQNTPMEYASQPTRQGLHALDMYDDTDVASTTSFRPRTRRSTPRSALCPATRSSSRLQNLRNQGLGHQRDYEDDQQRDYRESSVASTVMRRFSDLSLMSAASSPLVQISSAPFSTPAAGPTTTAATTSFSATSAVYFPPTASALHQKRRKVLKQELRVPRPKNCFMLYRSKVLPMIMAELGNINNKIISKIAAERWRAESELVKTWYRDMAKFGKDEHARNNPGYKYAPLNKMRSMAATALSHLTQSQHSSKMVTSTATRDFEDVDVNGNNSGGDKDYVDGSSSTRRRSARQRHQRHQPATRSGLRSQVSKRRNSNLASEIPSPSRNKRPRDSVDNHVGYSPMNFSTDSFPSLASTKTTGLRLFAQQYQHQESAYQPHPLDGPSHPLPVFPYGAPPYTTTSAMTSSIYGLSGDKNASEITLVDPIDHWTNHQYHEAPSYFDQVNLSPTSTTLLSSHSVVQKSKMTAAASLMSPSQLMMIDPKILMEKELPPLPHEMETHSDNNFYATNKSSHLFRSKLNFDTNVPGLQPVFPTERPAPPTTI</sequence>
<dbReference type="AlphaFoldDB" id="A0A9P6EZF7"/>
<evidence type="ECO:0000256" key="2">
    <source>
        <dbReference type="ARBA" id="ARBA00023163"/>
    </source>
</evidence>
<dbReference type="PROSITE" id="PS50118">
    <property type="entry name" value="HMG_BOX_2"/>
    <property type="match status" value="1"/>
</dbReference>
<feature type="region of interest" description="Disordered" evidence="4">
    <location>
        <begin position="348"/>
        <end position="453"/>
    </location>
</feature>
<feature type="compositionally biased region" description="Polar residues" evidence="4">
    <location>
        <begin position="348"/>
        <end position="365"/>
    </location>
</feature>
<evidence type="ECO:0000313" key="7">
    <source>
        <dbReference type="Proteomes" id="UP000723463"/>
    </source>
</evidence>
<dbReference type="Proteomes" id="UP000723463">
    <property type="component" value="Unassembled WGS sequence"/>
</dbReference>
<evidence type="ECO:0000259" key="5">
    <source>
        <dbReference type="PROSITE" id="PS50118"/>
    </source>
</evidence>
<keyword evidence="3" id="KW-0539">Nucleus</keyword>
<dbReference type="Pfam" id="PF00505">
    <property type="entry name" value="HMG_box"/>
    <property type="match status" value="1"/>
</dbReference>
<dbReference type="GO" id="GO:0000978">
    <property type="term" value="F:RNA polymerase II cis-regulatory region sequence-specific DNA binding"/>
    <property type="evidence" value="ECO:0007669"/>
    <property type="project" value="TreeGrafter"/>
</dbReference>
<dbReference type="SUPFAM" id="SSF47095">
    <property type="entry name" value="HMG-box"/>
    <property type="match status" value="1"/>
</dbReference>
<reference evidence="6" key="1">
    <citation type="journal article" date="2020" name="Fungal Divers.">
        <title>Resolving the Mortierellaceae phylogeny through synthesis of multi-gene phylogenetics and phylogenomics.</title>
        <authorList>
            <person name="Vandepol N."/>
            <person name="Liber J."/>
            <person name="Desiro A."/>
            <person name="Na H."/>
            <person name="Kennedy M."/>
            <person name="Barry K."/>
            <person name="Grigoriev I.V."/>
            <person name="Miller A.N."/>
            <person name="O'Donnell K."/>
            <person name="Stajich J.E."/>
            <person name="Bonito G."/>
        </authorList>
    </citation>
    <scope>NUCLEOTIDE SEQUENCE</scope>
    <source>
        <strain evidence="6">NRRL 2591</strain>
    </source>
</reference>
<feature type="compositionally biased region" description="Basic residues" evidence="4">
    <location>
        <begin position="391"/>
        <end position="405"/>
    </location>
</feature>
<dbReference type="CDD" id="cd01389">
    <property type="entry name" value="HMG-box_ROX1-like"/>
    <property type="match status" value="1"/>
</dbReference>
<dbReference type="PANTHER" id="PTHR10270:SF161">
    <property type="entry name" value="SEX-DETERMINING REGION Y PROTEIN"/>
    <property type="match status" value="1"/>
</dbReference>
<dbReference type="InterPro" id="IPR036910">
    <property type="entry name" value="HMG_box_dom_sf"/>
</dbReference>
<keyword evidence="2" id="KW-0804">Transcription</keyword>
<dbReference type="GO" id="GO:0005634">
    <property type="term" value="C:nucleus"/>
    <property type="evidence" value="ECO:0007669"/>
    <property type="project" value="UniProtKB-UniRule"/>
</dbReference>
<evidence type="ECO:0000256" key="1">
    <source>
        <dbReference type="ARBA" id="ARBA00023125"/>
    </source>
</evidence>
<gene>
    <name evidence="6" type="ORF">EC957_006172</name>
</gene>
<feature type="DNA-binding region" description="HMG box" evidence="3">
    <location>
        <begin position="264"/>
        <end position="332"/>
    </location>
</feature>
<evidence type="ECO:0000256" key="3">
    <source>
        <dbReference type="PROSITE-ProRule" id="PRU00267"/>
    </source>
</evidence>